<accession>A3HTC2</accession>
<feature type="domain" description="Tail sheath protein C-terminal" evidence="2">
    <location>
        <begin position="581"/>
        <end position="685"/>
    </location>
</feature>
<dbReference type="InterPro" id="IPR052042">
    <property type="entry name" value="Tail_sheath_structural"/>
</dbReference>
<dbReference type="RefSeq" id="WP_008201047.1">
    <property type="nucleotide sequence ID" value="NZ_CM001023.1"/>
</dbReference>
<dbReference type="Proteomes" id="UP000003919">
    <property type="component" value="Unassembled WGS sequence"/>
</dbReference>
<dbReference type="SMR" id="A3HTC2"/>
<gene>
    <name evidence="3" type="ORF">ALPR1_12755</name>
</gene>
<dbReference type="PDB" id="7AEK">
    <property type="method" value="EM"/>
    <property type="resolution" value="2.50 A"/>
    <property type="chains" value="3A/3B/3C/3D/3E/3F/4A/4B/4C/4D/4E/4F/5A/5B/5C/5D/5E/5F=1-692"/>
</dbReference>
<dbReference type="PDB" id="7AE0">
    <property type="method" value="EM"/>
    <property type="resolution" value="2.40 A"/>
    <property type="chains" value="3A/3B/3C/3D/3E/3F/4A/4B/4C/4D/4E/4F/5A/5B/5C/5D/5E/5F=1-692"/>
</dbReference>
<dbReference type="Pfam" id="PF17482">
    <property type="entry name" value="Phage_sheath_1C"/>
    <property type="match status" value="1"/>
</dbReference>
<evidence type="ECO:0007829" key="5">
    <source>
        <dbReference type="PDB" id="7ADZ"/>
    </source>
</evidence>
<keyword evidence="5 6" id="KW-0002">3D-structure</keyword>
<dbReference type="EMDB" id="EMD-11747"/>
<dbReference type="eggNOG" id="COG3497">
    <property type="taxonomic scope" value="Bacteria"/>
</dbReference>
<dbReference type="EMBL" id="AAXU02000001">
    <property type="protein sequence ID" value="EAZ83090.1"/>
    <property type="molecule type" value="Genomic_DNA"/>
</dbReference>
<evidence type="ECO:0000313" key="4">
    <source>
        <dbReference type="Proteomes" id="UP000003919"/>
    </source>
</evidence>
<evidence type="ECO:0007829" key="6">
    <source>
        <dbReference type="PDB" id="7AE0"/>
    </source>
</evidence>
<dbReference type="PDB" id="7ADZ">
    <property type="method" value="EM"/>
    <property type="resolution" value="2.50 A"/>
    <property type="chains" value="2A/2B/2C/2D/2E/2F=1-692"/>
</dbReference>
<dbReference type="PDB" id="7AEF">
    <property type="method" value="EM"/>
    <property type="resolution" value="2.80 A"/>
    <property type="chains" value="e/f/g/h/i/j=1-692"/>
</dbReference>
<sequence length="692" mass="76261">MATYKTPGVYIEEITKFPPSVAQVETAIPAFIGYTQFARTKPSVDSDDLILKPKRISSLLDFTTYYGGAQNEQGITVKLTDTLIEGAENRTINVPEPTFKSPYLMFYSLQMYFANGGGPCYIVSTGVYDDWSDSETPPTINFSDLESGLAVIRKEDEPTLLLFPDATNLPTDDEFYSLYNSALMQCNDLQDRFTILDTYSDQTYNDGVEDLDPIPALRNGINLTKDYLKYGAAYYPFVQTILNYQYSADEIVIQHLSYNPNAIATALDNLNAVNGPTFIDAILDDLRDLSLPDISGEISDAVGFMYDDVDGFDIDGTFTTNSVKVANFASLVESVLSTLNELIDAKEEINKDVNSAIASSEEDNAIKTAISDALDVFNEDFEGADKIESVAKNLSDLLIKIKQADTNTKVENVLSINALNFSAEFEKLLTYDVNTGLTASVTLDLFANIGTRLDDIIAAVSAAEPIDVNNGKLNGRLLSDIEPLDNATYNTILLEINSHKVTLPPSSSMAGAYARVDNDRGVWKSPANIGLNYVSKPSVTVSHEEQESMNVHGTGKSVNAIRSFVGKGTLVWGARTLAGNDNEWRYISVRRFFNMAEESIKKATEQFVFEPNDGNTWVRVRAMIENFLILQWRAGALAGAKPEHAFYVKVGLGQTMTAQDILEGNMNVEIGLAVVRPAEFIILKFSHKMQES</sequence>
<evidence type="ECO:0000313" key="3">
    <source>
        <dbReference type="EMBL" id="EAZ83090.1"/>
    </source>
</evidence>
<dbReference type="EMDB" id="EMD-11743"/>
<dbReference type="EMDB" id="EMD-11734"/>
<evidence type="ECO:0000256" key="1">
    <source>
        <dbReference type="ARBA" id="ARBA00008005"/>
    </source>
</evidence>
<dbReference type="InterPro" id="IPR020287">
    <property type="entry name" value="Tail_sheath_C"/>
</dbReference>
<evidence type="ECO:0000259" key="2">
    <source>
        <dbReference type="Pfam" id="PF17482"/>
    </source>
</evidence>
<dbReference type="OrthoDB" id="9767864at2"/>
<reference evidence="3 4" key="1">
    <citation type="journal article" date="2011" name="J. Bacteriol.">
        <title>Complete genome sequence of Algoriphagus sp. PR1, bacterial prey of a colony-forming choanoflagellate.</title>
        <authorList>
            <person name="Alegado R.A."/>
            <person name="Ferriera S."/>
            <person name="Nusbaum C."/>
            <person name="Young S.K."/>
            <person name="Zeng Q."/>
            <person name="Imamovic A."/>
            <person name="Fairclough S.R."/>
            <person name="King N."/>
        </authorList>
    </citation>
    <scope>NUCLEOTIDE SEQUENCE [LARGE SCALE GENOMIC DNA]</scope>
    <source>
        <strain evidence="3 4">PR1</strain>
    </source>
</reference>
<dbReference type="STRING" id="388413.ALPR1_12755"/>
<dbReference type="EMDB" id="EMD-11735"/>
<name>A3HTC2_9BACT</name>
<comment type="similarity">
    <text evidence="1">Belongs to the myoviridae tail sheath protein family.</text>
</comment>
<dbReference type="HOGENOM" id="CLU_009303_2_0_10"/>
<dbReference type="PDB" id="7AEB">
    <property type="method" value="EM"/>
    <property type="resolution" value="2.70 A"/>
    <property type="chains" value="e/f/g/h/i/j=1-692"/>
</dbReference>
<dbReference type="EMDB" id="EMD-11745"/>
<reference evidence="5 6" key="2">
    <citation type="journal article" date="2022" name="Nat. Microbiol.">
        <title>Identification and structure of an extracellular contractile injection system from the marine bacterium Algoriphagus machipongonensis.</title>
        <authorList>
            <person name="Xu J."/>
            <person name="Ericson C.F."/>
            <person name="Lien Y.W."/>
            <person name="Rutaganira F.U.N."/>
            <person name="Eisenstein F."/>
            <person name="Feldmuller M."/>
            <person name="King N."/>
            <person name="Pilhofer M."/>
        </authorList>
    </citation>
    <scope>STRUCTURE BY ELECTRON MICROSCOPY (2.40 ANGSTROMS)</scope>
</reference>
<comment type="caution">
    <text evidence="3">The sequence shown here is derived from an EMBL/GenBank/DDBJ whole genome shotgun (WGS) entry which is preliminary data.</text>
</comment>
<dbReference type="AlphaFoldDB" id="A3HTC2"/>
<protein>
    <submittedName>
        <fullName evidence="3">Phage tail sheath protein FI</fullName>
    </submittedName>
</protein>
<dbReference type="PANTHER" id="PTHR35861">
    <property type="match status" value="1"/>
</dbReference>
<keyword evidence="4" id="KW-1185">Reference proteome</keyword>
<dbReference type="Gene3D" id="3.40.50.11780">
    <property type="match status" value="2"/>
</dbReference>
<proteinExistence type="evidence at protein level"/>
<organism evidence="3 4">
    <name type="scientific">Algoriphagus machipongonensis</name>
    <dbReference type="NCBI Taxonomy" id="388413"/>
    <lineage>
        <taxon>Bacteria</taxon>
        <taxon>Pseudomonadati</taxon>
        <taxon>Bacteroidota</taxon>
        <taxon>Cytophagia</taxon>
        <taxon>Cytophagales</taxon>
        <taxon>Cyclobacteriaceae</taxon>
        <taxon>Algoriphagus</taxon>
    </lineage>
</organism>
<dbReference type="PANTHER" id="PTHR35861:SF1">
    <property type="entry name" value="PHAGE TAIL SHEATH PROTEIN"/>
    <property type="match status" value="1"/>
</dbReference>